<evidence type="ECO:0000256" key="1">
    <source>
        <dbReference type="SAM" id="Phobius"/>
    </source>
</evidence>
<dbReference type="EMBL" id="GG686414">
    <property type="protein sequence ID" value="EEQ98631.1"/>
    <property type="molecule type" value="Genomic_DNA"/>
</dbReference>
<keyword evidence="1" id="KW-0472">Membrane</keyword>
<dbReference type="GO" id="GO:0005886">
    <property type="term" value="C:plasma membrane"/>
    <property type="evidence" value="ECO:0007669"/>
    <property type="project" value="TreeGrafter"/>
</dbReference>
<keyword evidence="1" id="KW-1133">Transmembrane helix</keyword>
<dbReference type="InParanoid" id="C5LX82"/>
<proteinExistence type="predicted"/>
<feature type="transmembrane region" description="Helical" evidence="1">
    <location>
        <begin position="349"/>
        <end position="365"/>
    </location>
</feature>
<name>C5LX82_PERM5</name>
<feature type="transmembrane region" description="Helical" evidence="1">
    <location>
        <begin position="276"/>
        <end position="301"/>
    </location>
</feature>
<feature type="domain" description="CSC1/OSCA1-like 7TM region" evidence="2">
    <location>
        <begin position="286"/>
        <end position="339"/>
    </location>
</feature>
<dbReference type="GeneID" id="9062339"/>
<keyword evidence="4" id="KW-1185">Reference proteome</keyword>
<accession>C5LX82</accession>
<dbReference type="PANTHER" id="PTHR13018">
    <property type="entry name" value="PROBABLE MEMBRANE PROTEIN DUF221-RELATED"/>
    <property type="match status" value="1"/>
</dbReference>
<feature type="transmembrane region" description="Helical" evidence="1">
    <location>
        <begin position="97"/>
        <end position="116"/>
    </location>
</feature>
<dbReference type="OrthoDB" id="441574at2759"/>
<dbReference type="AlphaFoldDB" id="C5LX82"/>
<dbReference type="InterPro" id="IPR003864">
    <property type="entry name" value="CSC1/OSCA1-like_7TM"/>
</dbReference>
<dbReference type="Proteomes" id="UP000007800">
    <property type="component" value="Unassembled WGS sequence"/>
</dbReference>
<dbReference type="Pfam" id="PF02714">
    <property type="entry name" value="RSN1_7TM"/>
    <property type="match status" value="1"/>
</dbReference>
<dbReference type="RefSeq" id="XP_002765914.1">
    <property type="nucleotide sequence ID" value="XM_002765868.1"/>
</dbReference>
<gene>
    <name evidence="3" type="ORF">Pmar_PMAR016865</name>
</gene>
<feature type="transmembrane region" description="Helical" evidence="1">
    <location>
        <begin position="212"/>
        <end position="233"/>
    </location>
</feature>
<dbReference type="InterPro" id="IPR045122">
    <property type="entry name" value="Csc1-like"/>
</dbReference>
<evidence type="ECO:0000313" key="3">
    <source>
        <dbReference type="EMBL" id="EEQ98631.1"/>
    </source>
</evidence>
<reference evidence="3 4" key="1">
    <citation type="submission" date="2008-07" db="EMBL/GenBank/DDBJ databases">
        <authorList>
            <person name="El-Sayed N."/>
            <person name="Caler E."/>
            <person name="Inman J."/>
            <person name="Amedeo P."/>
            <person name="Hass B."/>
            <person name="Wortman J."/>
        </authorList>
    </citation>
    <scope>NUCLEOTIDE SEQUENCE [LARGE SCALE GENOMIC DNA]</scope>
    <source>
        <strain evidence="4">ATCC 50983 / TXsc</strain>
    </source>
</reference>
<feature type="transmembrane region" description="Helical" evidence="1">
    <location>
        <begin position="322"/>
        <end position="343"/>
    </location>
</feature>
<evidence type="ECO:0000259" key="2">
    <source>
        <dbReference type="Pfam" id="PF02714"/>
    </source>
</evidence>
<dbReference type="OMA" id="MWIPLED"/>
<feature type="transmembrane region" description="Helical" evidence="1">
    <location>
        <begin position="165"/>
        <end position="183"/>
    </location>
</feature>
<keyword evidence="1" id="KW-0812">Transmembrane</keyword>
<sequence>MQKDSPQHRFARHDSAALESAIKAIDRAVGLIPSIIDEKDCTALVTFVDMRCRSAVSQLSLSQEPNYWHVREAPMPSDLIWENMTVSRHVTQTRGKVVFALLLVWGLFYTVPIAAIQELASTLTLSTETNDDPALFSRDWWIQLVHLYERYKLRSEVTMHVARRFFVFQMLTVYVIVLGELWLNIGDIWEKYSAADTTVCLLKAIGKDIPNVAVYFITVVCAKIVTNVGMATFHPYELCYLLIGYFRMEPQQRKYWIEDGRPIENLHPNNEEKKEVAAAAAAAGSVAGAIFFLFAWVAFTYQFAHMHTHAYETGGLIWKHHFMCICVSLALSHIVLIGVLIAKFDVHDMVVHAQFLAVSVLPVFMNDYQFFYYRNCVSTYTRCTEYVSLSVAAGLDGSDKSRAAIGQVDPAIAAGFSPELYVHPLIQNRTPIYDIRGPIPQQVIETNKLAVNVVSSIASLSSSCEVTDEVISVGHSQAEGTHDNFDDEIESV</sequence>
<organism evidence="4">
    <name type="scientific">Perkinsus marinus (strain ATCC 50983 / TXsc)</name>
    <dbReference type="NCBI Taxonomy" id="423536"/>
    <lineage>
        <taxon>Eukaryota</taxon>
        <taxon>Sar</taxon>
        <taxon>Alveolata</taxon>
        <taxon>Perkinsozoa</taxon>
        <taxon>Perkinsea</taxon>
        <taxon>Perkinsida</taxon>
        <taxon>Perkinsidae</taxon>
        <taxon>Perkinsus</taxon>
    </lineage>
</organism>
<evidence type="ECO:0000313" key="4">
    <source>
        <dbReference type="Proteomes" id="UP000007800"/>
    </source>
</evidence>
<protein>
    <recommendedName>
        <fullName evidence="2">CSC1/OSCA1-like 7TM region domain-containing protein</fullName>
    </recommendedName>
</protein>
<dbReference type="PANTHER" id="PTHR13018:SF5">
    <property type="entry name" value="RE44586P"/>
    <property type="match status" value="1"/>
</dbReference>
<dbReference type="GO" id="GO:0005227">
    <property type="term" value="F:calcium-activated cation channel activity"/>
    <property type="evidence" value="ECO:0007669"/>
    <property type="project" value="InterPro"/>
</dbReference>